<dbReference type="Gene3D" id="1.10.260.40">
    <property type="entry name" value="lambda repressor-like DNA-binding domains"/>
    <property type="match status" value="1"/>
</dbReference>
<dbReference type="InterPro" id="IPR001387">
    <property type="entry name" value="Cro/C1-type_HTH"/>
</dbReference>
<dbReference type="EMBL" id="CAKMMF010000001">
    <property type="protein sequence ID" value="CAH1190374.1"/>
    <property type="molecule type" value="Genomic_DNA"/>
</dbReference>
<evidence type="ECO:0000313" key="2">
    <source>
        <dbReference type="EMBL" id="CAH1190374.1"/>
    </source>
</evidence>
<keyword evidence="3" id="KW-1185">Reference proteome</keyword>
<dbReference type="PROSITE" id="PS50943">
    <property type="entry name" value="HTH_CROC1"/>
    <property type="match status" value="1"/>
</dbReference>
<feature type="domain" description="HTH cro/C1-type" evidence="1">
    <location>
        <begin position="6"/>
        <end position="60"/>
    </location>
</feature>
<gene>
    <name evidence="2" type="ORF">PAECIP111893_00300</name>
</gene>
<dbReference type="Proteomes" id="UP000838686">
    <property type="component" value="Unassembled WGS sequence"/>
</dbReference>
<accession>A0ABN8FX79</accession>
<evidence type="ECO:0000259" key="1">
    <source>
        <dbReference type="PROSITE" id="PS50943"/>
    </source>
</evidence>
<dbReference type="InterPro" id="IPR010982">
    <property type="entry name" value="Lambda_DNA-bd_dom_sf"/>
</dbReference>
<dbReference type="SUPFAM" id="SSF47413">
    <property type="entry name" value="lambda repressor-like DNA-binding domains"/>
    <property type="match status" value="1"/>
</dbReference>
<dbReference type="SMART" id="SM00530">
    <property type="entry name" value="HTH_XRE"/>
    <property type="match status" value="1"/>
</dbReference>
<proteinExistence type="predicted"/>
<reference evidence="2" key="1">
    <citation type="submission" date="2022-01" db="EMBL/GenBank/DDBJ databases">
        <authorList>
            <person name="Criscuolo A."/>
        </authorList>
    </citation>
    <scope>NUCLEOTIDE SEQUENCE</scope>
    <source>
        <strain evidence="2">CIP111893</strain>
    </source>
</reference>
<evidence type="ECO:0000313" key="3">
    <source>
        <dbReference type="Proteomes" id="UP000838686"/>
    </source>
</evidence>
<protein>
    <recommendedName>
        <fullName evidence="1">HTH cro/C1-type domain-containing protein</fullName>
    </recommendedName>
</protein>
<comment type="caution">
    <text evidence="2">The sequence shown here is derived from an EMBL/GenBank/DDBJ whole genome shotgun (WGS) entry which is preliminary data.</text>
</comment>
<organism evidence="2 3">
    <name type="scientific">Paenibacillus plantiphilus</name>
    <dbReference type="NCBI Taxonomy" id="2905650"/>
    <lineage>
        <taxon>Bacteria</taxon>
        <taxon>Bacillati</taxon>
        <taxon>Bacillota</taxon>
        <taxon>Bacilli</taxon>
        <taxon>Bacillales</taxon>
        <taxon>Paenibacillaceae</taxon>
        <taxon>Paenibacillus</taxon>
    </lineage>
</organism>
<dbReference type="RefSeq" id="WP_236338509.1">
    <property type="nucleotide sequence ID" value="NZ_CAKMMF010000001.1"/>
</dbReference>
<dbReference type="CDD" id="cd00093">
    <property type="entry name" value="HTH_XRE"/>
    <property type="match status" value="1"/>
</dbReference>
<sequence length="75" mass="8703">MNPNVLEKYRIKKGLNCSQLCECMGKTAGWYSRIRSGRHPLRTEHISKMALIFGVRPEKLAKEYFSKEKLDDTSI</sequence>
<name>A0ABN8FX79_9BACL</name>